<dbReference type="EMBL" id="CP036274">
    <property type="protein sequence ID" value="QDU24949.1"/>
    <property type="molecule type" value="Genomic_DNA"/>
</dbReference>
<evidence type="ECO:0000313" key="2">
    <source>
        <dbReference type="EMBL" id="QDU24949.1"/>
    </source>
</evidence>
<accession>A0A517Y3Y1</accession>
<evidence type="ECO:0000256" key="1">
    <source>
        <dbReference type="SAM" id="MobiDB-lite"/>
    </source>
</evidence>
<dbReference type="KEGG" id="aagg:ETAA8_00100"/>
<organism evidence="2 3">
    <name type="scientific">Anatilimnocola aggregata</name>
    <dbReference type="NCBI Taxonomy" id="2528021"/>
    <lineage>
        <taxon>Bacteria</taxon>
        <taxon>Pseudomonadati</taxon>
        <taxon>Planctomycetota</taxon>
        <taxon>Planctomycetia</taxon>
        <taxon>Pirellulales</taxon>
        <taxon>Pirellulaceae</taxon>
        <taxon>Anatilimnocola</taxon>
    </lineage>
</organism>
<reference evidence="2 3" key="1">
    <citation type="submission" date="2019-02" db="EMBL/GenBank/DDBJ databases">
        <title>Deep-cultivation of Planctomycetes and their phenomic and genomic characterization uncovers novel biology.</title>
        <authorList>
            <person name="Wiegand S."/>
            <person name="Jogler M."/>
            <person name="Boedeker C."/>
            <person name="Pinto D."/>
            <person name="Vollmers J."/>
            <person name="Rivas-Marin E."/>
            <person name="Kohn T."/>
            <person name="Peeters S.H."/>
            <person name="Heuer A."/>
            <person name="Rast P."/>
            <person name="Oberbeckmann S."/>
            <person name="Bunk B."/>
            <person name="Jeske O."/>
            <person name="Meyerdierks A."/>
            <person name="Storesund J.E."/>
            <person name="Kallscheuer N."/>
            <person name="Luecker S."/>
            <person name="Lage O.M."/>
            <person name="Pohl T."/>
            <person name="Merkel B.J."/>
            <person name="Hornburger P."/>
            <person name="Mueller R.-W."/>
            <person name="Bruemmer F."/>
            <person name="Labrenz M."/>
            <person name="Spormann A.M."/>
            <person name="Op den Camp H."/>
            <person name="Overmann J."/>
            <person name="Amann R."/>
            <person name="Jetten M.S.M."/>
            <person name="Mascher T."/>
            <person name="Medema M.H."/>
            <person name="Devos D.P."/>
            <person name="Kaster A.-K."/>
            <person name="Ovreas L."/>
            <person name="Rohde M."/>
            <person name="Galperin M.Y."/>
            <person name="Jogler C."/>
        </authorList>
    </citation>
    <scope>NUCLEOTIDE SEQUENCE [LARGE SCALE GENOMIC DNA]</scope>
    <source>
        <strain evidence="2 3">ETA_A8</strain>
    </source>
</reference>
<name>A0A517Y3Y1_9BACT</name>
<dbReference type="AlphaFoldDB" id="A0A517Y3Y1"/>
<feature type="region of interest" description="Disordered" evidence="1">
    <location>
        <begin position="1"/>
        <end position="25"/>
    </location>
</feature>
<sequence length="72" mass="7790">MTVTDCGTRPWSASSKLNWSQTSAPSHDLSGFQTFWFRSAKSRYSACCSELTIAASSAGDSSVASRIELLHN</sequence>
<proteinExistence type="predicted"/>
<dbReference type="Proteomes" id="UP000315017">
    <property type="component" value="Chromosome"/>
</dbReference>
<evidence type="ECO:0000313" key="3">
    <source>
        <dbReference type="Proteomes" id="UP000315017"/>
    </source>
</evidence>
<protein>
    <submittedName>
        <fullName evidence="2">Uncharacterized protein</fullName>
    </submittedName>
</protein>
<gene>
    <name evidence="2" type="ORF">ETAA8_00100</name>
</gene>
<keyword evidence="3" id="KW-1185">Reference proteome</keyword>